<dbReference type="AlphaFoldDB" id="A0A834I0P6"/>
<evidence type="ECO:0000256" key="1">
    <source>
        <dbReference type="SAM" id="MobiDB-lite"/>
    </source>
</evidence>
<reference evidence="3" key="1">
    <citation type="submission" date="2020-08" db="EMBL/GenBank/DDBJ databases">
        <title>Genome sequencing and assembly of the red palm weevil Rhynchophorus ferrugineus.</title>
        <authorList>
            <person name="Dias G.B."/>
            <person name="Bergman C.M."/>
            <person name="Manee M."/>
        </authorList>
    </citation>
    <scope>NUCLEOTIDE SEQUENCE</scope>
    <source>
        <strain evidence="3">AA-2017</strain>
        <tissue evidence="3">Whole larva</tissue>
    </source>
</reference>
<dbReference type="InterPro" id="IPR046906">
    <property type="entry name" value="Mab-21_HhH/H2TH-like"/>
</dbReference>
<proteinExistence type="predicted"/>
<dbReference type="PANTHER" id="PTHR10656">
    <property type="entry name" value="CELL FATE DETERMINING PROTEIN MAB21-RELATED"/>
    <property type="match status" value="1"/>
</dbReference>
<feature type="region of interest" description="Disordered" evidence="1">
    <location>
        <begin position="1"/>
        <end position="32"/>
    </location>
</feature>
<comment type="caution">
    <text evidence="3">The sequence shown here is derived from an EMBL/GenBank/DDBJ whole genome shotgun (WGS) entry which is preliminary data.</text>
</comment>
<dbReference type="Pfam" id="PF20266">
    <property type="entry name" value="Mab-21_C"/>
    <property type="match status" value="1"/>
</dbReference>
<evidence type="ECO:0000313" key="3">
    <source>
        <dbReference type="EMBL" id="KAF7270353.1"/>
    </source>
</evidence>
<dbReference type="SMART" id="SM01265">
    <property type="entry name" value="Mab-21"/>
    <property type="match status" value="1"/>
</dbReference>
<dbReference type="Gene3D" id="1.10.1410.40">
    <property type="match status" value="1"/>
</dbReference>
<dbReference type="InterPro" id="IPR024810">
    <property type="entry name" value="MAB21L/cGLR"/>
</dbReference>
<gene>
    <name evidence="3" type="ORF">GWI33_016679</name>
</gene>
<organism evidence="3 4">
    <name type="scientific">Rhynchophorus ferrugineus</name>
    <name type="common">Red palm weevil</name>
    <name type="synonym">Curculio ferrugineus</name>
    <dbReference type="NCBI Taxonomy" id="354439"/>
    <lineage>
        <taxon>Eukaryota</taxon>
        <taxon>Metazoa</taxon>
        <taxon>Ecdysozoa</taxon>
        <taxon>Arthropoda</taxon>
        <taxon>Hexapoda</taxon>
        <taxon>Insecta</taxon>
        <taxon>Pterygota</taxon>
        <taxon>Neoptera</taxon>
        <taxon>Endopterygota</taxon>
        <taxon>Coleoptera</taxon>
        <taxon>Polyphaga</taxon>
        <taxon>Cucujiformia</taxon>
        <taxon>Curculionidae</taxon>
        <taxon>Dryophthorinae</taxon>
        <taxon>Rhynchophorus</taxon>
    </lineage>
</organism>
<sequence>MGGACTKRNRTRSRPGGVTTRTDTTTMSRMSNVGFGDSDVRVESIHKDDLLMIELIRRELRENAPVFVLNNTLMALQFFSDHRDIITKMRHASASPQEKEMNKTLLKDETVECTYPDTILDEVNKNVIFRRMEENSIGENLMSKRIYVINDLIEVVKGKEVPQYTSIDKPCYQVRSEETDRKGFVKLVQIQNNAAIFANREYDENYEPLAGPSSRSDSEYSYITDLRTPKTIEVDTTIERRDTLPETCFSHRQVKYVPSEEDDDAEERLKALESMDEADFIKDVVYINSKGFMRYFQNTLFSTSLGKSLGFDDESIASAKAIPGKIFCEDMDFETDTTKTFEIIPAVGITWPLDQTLDFITREDRPTIIDRRTGIKYRWPTDGPGGMIDEIITLSAVLVPKGYAKKKGVNIDANLEWEINFPKAERYLDARMSHAQMKCFLVLLTLHKTFIAPVTQQNGLLPEHIRTHIYWECEKDYRNWPEHRLGTKLLLVIKNLQIRLYAGVLHDYFIKDRNLFENIPKKYLQFAQKVLLDVLDNPVPYFIIALRNLRYTSGKFYPSLDLKEVYDSLISKNSAALINPKLLANQSKPYLKKKVYKDPEQQIQHLREMKVKEKILAQRLKEQEDKMLAAKKDELEKRMNNEISTEIKIERTLDVWKTKAILVFFIKLFMEIGKKSYYLASKDQALFYMKQAFYLTKILEGESPAFVDESRELFQAIALEEQRIKRKSLRSGSISEIKPPTPVKNNIFQFDLTNHSKSGSIKLNNLQASFINGNTAPLHPPPPMRNLKPPQRHESIKENGILPPKKKTVAFVTHLEWIFSHVTAKKPAIYGDYYVIKPQ</sequence>
<protein>
    <recommendedName>
        <fullName evidence="2">Mab-21-like HhH/H2TH-like domain-containing protein</fullName>
    </recommendedName>
</protein>
<dbReference type="PANTHER" id="PTHR10656:SF69">
    <property type="entry name" value="MAB-21-LIKE HHH_H2TH-LIKE DOMAIN-CONTAINING PROTEIN"/>
    <property type="match status" value="1"/>
</dbReference>
<dbReference type="Proteomes" id="UP000625711">
    <property type="component" value="Unassembled WGS sequence"/>
</dbReference>
<dbReference type="OrthoDB" id="6112914at2759"/>
<keyword evidence="4" id="KW-1185">Reference proteome</keyword>
<evidence type="ECO:0000313" key="4">
    <source>
        <dbReference type="Proteomes" id="UP000625711"/>
    </source>
</evidence>
<name>A0A834I0P6_RHYFE</name>
<evidence type="ECO:0000259" key="2">
    <source>
        <dbReference type="Pfam" id="PF20266"/>
    </source>
</evidence>
<feature type="domain" description="Mab-21-like HhH/H2TH-like" evidence="2">
    <location>
        <begin position="438"/>
        <end position="529"/>
    </location>
</feature>
<accession>A0A834I0P6</accession>
<feature type="compositionally biased region" description="Low complexity" evidence="1">
    <location>
        <begin position="19"/>
        <end position="31"/>
    </location>
</feature>
<dbReference type="EMBL" id="JAACXV010014111">
    <property type="protein sequence ID" value="KAF7270353.1"/>
    <property type="molecule type" value="Genomic_DNA"/>
</dbReference>